<feature type="domain" description="TFIID subunit TAF5 NTD2" evidence="6">
    <location>
        <begin position="39"/>
        <end position="161"/>
    </location>
</feature>
<dbReference type="AlphaFoldDB" id="A2EY70"/>
<keyword evidence="4" id="KW-0539">Nucleus</keyword>
<dbReference type="PROSITE" id="PS50082">
    <property type="entry name" value="WD_REPEATS_2"/>
    <property type="match status" value="2"/>
</dbReference>
<dbReference type="OrthoDB" id="10266330at2759"/>
<dbReference type="Pfam" id="PF00400">
    <property type="entry name" value="WD40"/>
    <property type="match status" value="3"/>
</dbReference>
<evidence type="ECO:0000256" key="5">
    <source>
        <dbReference type="PROSITE-ProRule" id="PRU00221"/>
    </source>
</evidence>
<dbReference type="Proteomes" id="UP000001542">
    <property type="component" value="Unassembled WGS sequence"/>
</dbReference>
<sequence>MNSQPVQNYGNGIHGAQQPAADQNDIYKIALREMIKNEDVSKLPEQYDAVKNWIITSFPPESIQYRELYKILYAFFFHSIIIMSERGVDKQVVTKFMNRNTGDHHRYHDQSKLKKAVANNACPKLADNGFSLKITKTSFNTLTSFLEENYFYTFLGIIQDRLHVTYIPYEKILNSPESIPEFILPDNAKNPERRDPTLSLLKDNLIDLINQRIETIYPDEETANRLKISLFDDDTSKRTPQVVNLPKIPVEQILAGTMQAQLMAKLNKSELPACAYFTFPTHDQYYDINDDGTLISVCTGTGITKLISTNVYTDLDDLFLYKGVTAQNEKTGPGFELLNQMMVPRYPIKNKQSYGAEVYTYFNRNLIGPKPYWCKFSPNSRYLMTGGLGHVRVWNCENSIVLQEYHTPFNVNWCGDWSPFNHQIAIGCEDPVALLYDTSRQEPIRVFTQHNKPIVDLKFHPNSSLLATCSCDCSIHLWDMRDGMSLRQLADRMNVPRCMQFTRNGKLLISGDDSGAITSWDLAEGNKLGHIMAHNGPVREIAISVEGTIVASVGQEGDILLWDIENFRTSAIAQAKPLKRLQPRYADTRRIKFSNTNLLLALGSQCPAKA</sequence>
<evidence type="ECO:0000256" key="1">
    <source>
        <dbReference type="ARBA" id="ARBA00004123"/>
    </source>
</evidence>
<keyword evidence="8" id="KW-1185">Reference proteome</keyword>
<dbReference type="PANTHER" id="PTHR19879">
    <property type="entry name" value="TRANSCRIPTION INITIATION FACTOR TFIID"/>
    <property type="match status" value="1"/>
</dbReference>
<dbReference type="VEuPathDB" id="TrichDB:TVAG_206920"/>
<reference evidence="7" key="2">
    <citation type="journal article" date="2007" name="Science">
        <title>Draft genome sequence of the sexually transmitted pathogen Trichomonas vaginalis.</title>
        <authorList>
            <person name="Carlton J.M."/>
            <person name="Hirt R.P."/>
            <person name="Silva J.C."/>
            <person name="Delcher A.L."/>
            <person name="Schatz M."/>
            <person name="Zhao Q."/>
            <person name="Wortman J.R."/>
            <person name="Bidwell S.L."/>
            <person name="Alsmark U.C.M."/>
            <person name="Besteiro S."/>
            <person name="Sicheritz-Ponten T."/>
            <person name="Noel C.J."/>
            <person name="Dacks J.B."/>
            <person name="Foster P.G."/>
            <person name="Simillion C."/>
            <person name="Van de Peer Y."/>
            <person name="Miranda-Saavedra D."/>
            <person name="Barton G.J."/>
            <person name="Westrop G.D."/>
            <person name="Mueller S."/>
            <person name="Dessi D."/>
            <person name="Fiori P.L."/>
            <person name="Ren Q."/>
            <person name="Paulsen I."/>
            <person name="Zhang H."/>
            <person name="Bastida-Corcuera F.D."/>
            <person name="Simoes-Barbosa A."/>
            <person name="Brown M.T."/>
            <person name="Hayes R.D."/>
            <person name="Mukherjee M."/>
            <person name="Okumura C.Y."/>
            <person name="Schneider R."/>
            <person name="Smith A.J."/>
            <person name="Vanacova S."/>
            <person name="Villalvazo M."/>
            <person name="Haas B.J."/>
            <person name="Pertea M."/>
            <person name="Feldblyum T.V."/>
            <person name="Utterback T.R."/>
            <person name="Shu C.L."/>
            <person name="Osoegawa K."/>
            <person name="de Jong P.J."/>
            <person name="Hrdy I."/>
            <person name="Horvathova L."/>
            <person name="Zubacova Z."/>
            <person name="Dolezal P."/>
            <person name="Malik S.B."/>
            <person name="Logsdon J.M. Jr."/>
            <person name="Henze K."/>
            <person name="Gupta A."/>
            <person name="Wang C.C."/>
            <person name="Dunne R.L."/>
            <person name="Upcroft J.A."/>
            <person name="Upcroft P."/>
            <person name="White O."/>
            <person name="Salzberg S.L."/>
            <person name="Tang P."/>
            <person name="Chiu C.-H."/>
            <person name="Lee Y.-S."/>
            <person name="Embley T.M."/>
            <person name="Coombs G.H."/>
            <person name="Mottram J.C."/>
            <person name="Tachezy J."/>
            <person name="Fraser-Liggett C.M."/>
            <person name="Johnson P.J."/>
        </authorList>
    </citation>
    <scope>NUCLEOTIDE SEQUENCE [LARGE SCALE GENOMIC DNA]</scope>
    <source>
        <strain evidence="7">G3</strain>
    </source>
</reference>
<dbReference type="FunCoup" id="A2EY70">
    <property type="interactions" value="232"/>
</dbReference>
<gene>
    <name evidence="7" type="ORF">TVAG_206920</name>
</gene>
<dbReference type="Gene3D" id="1.25.40.500">
    <property type="entry name" value="TFIID subunit TAF5, NTD2 domain"/>
    <property type="match status" value="1"/>
</dbReference>
<evidence type="ECO:0000256" key="2">
    <source>
        <dbReference type="ARBA" id="ARBA00022574"/>
    </source>
</evidence>
<evidence type="ECO:0000313" key="8">
    <source>
        <dbReference type="Proteomes" id="UP000001542"/>
    </source>
</evidence>
<accession>A2EY70</accession>
<dbReference type="GO" id="GO:0000124">
    <property type="term" value="C:SAGA complex"/>
    <property type="evidence" value="ECO:0000318"/>
    <property type="project" value="GO_Central"/>
</dbReference>
<reference evidence="7" key="1">
    <citation type="submission" date="2006-10" db="EMBL/GenBank/DDBJ databases">
        <authorList>
            <person name="Amadeo P."/>
            <person name="Zhao Q."/>
            <person name="Wortman J."/>
            <person name="Fraser-Liggett C."/>
            <person name="Carlton J."/>
        </authorList>
    </citation>
    <scope>NUCLEOTIDE SEQUENCE</scope>
    <source>
        <strain evidence="7">G3</strain>
    </source>
</reference>
<dbReference type="EMBL" id="DS113537">
    <property type="protein sequence ID" value="EAY02416.1"/>
    <property type="molecule type" value="Genomic_DNA"/>
</dbReference>
<dbReference type="SUPFAM" id="SSF50978">
    <property type="entry name" value="WD40 repeat-like"/>
    <property type="match status" value="1"/>
</dbReference>
<dbReference type="InterPro" id="IPR037264">
    <property type="entry name" value="TFIID_NTD2_sf"/>
</dbReference>
<protein>
    <recommendedName>
        <fullName evidence="6">TFIID subunit TAF5 NTD2 domain-containing protein</fullName>
    </recommendedName>
</protein>
<keyword evidence="3" id="KW-0677">Repeat</keyword>
<organism evidence="7 8">
    <name type="scientific">Trichomonas vaginalis (strain ATCC PRA-98 / G3)</name>
    <dbReference type="NCBI Taxonomy" id="412133"/>
    <lineage>
        <taxon>Eukaryota</taxon>
        <taxon>Metamonada</taxon>
        <taxon>Parabasalia</taxon>
        <taxon>Trichomonadida</taxon>
        <taxon>Trichomonadidae</taxon>
        <taxon>Trichomonas</taxon>
    </lineage>
</organism>
<dbReference type="RefSeq" id="XP_001330669.1">
    <property type="nucleotide sequence ID" value="XM_001330633.1"/>
</dbReference>
<dbReference type="InterPro" id="IPR036322">
    <property type="entry name" value="WD40_repeat_dom_sf"/>
</dbReference>
<dbReference type="Pfam" id="PF04494">
    <property type="entry name" value="TFIID_NTD2"/>
    <property type="match status" value="1"/>
</dbReference>
<evidence type="ECO:0000256" key="4">
    <source>
        <dbReference type="ARBA" id="ARBA00023242"/>
    </source>
</evidence>
<dbReference type="PROSITE" id="PS50294">
    <property type="entry name" value="WD_REPEATS_REGION"/>
    <property type="match status" value="2"/>
</dbReference>
<comment type="subcellular location">
    <subcellularLocation>
        <location evidence="1">Nucleus</location>
    </subcellularLocation>
</comment>
<dbReference type="InParanoid" id="A2EY70"/>
<dbReference type="InterPro" id="IPR015943">
    <property type="entry name" value="WD40/YVTN_repeat-like_dom_sf"/>
</dbReference>
<dbReference type="InterPro" id="IPR001680">
    <property type="entry name" value="WD40_rpt"/>
</dbReference>
<dbReference type="VEuPathDB" id="TrichDB:TVAGG3_0413740"/>
<dbReference type="SUPFAM" id="SSF160897">
    <property type="entry name" value="Taf5 N-terminal domain-like"/>
    <property type="match status" value="1"/>
</dbReference>
<proteinExistence type="predicted"/>
<feature type="repeat" description="WD" evidence="5">
    <location>
        <begin position="447"/>
        <end position="488"/>
    </location>
</feature>
<dbReference type="SMART" id="SM00320">
    <property type="entry name" value="WD40"/>
    <property type="match status" value="5"/>
</dbReference>
<dbReference type="PANTHER" id="PTHR19879:SF1">
    <property type="entry name" value="CANNONBALL-RELATED"/>
    <property type="match status" value="1"/>
</dbReference>
<dbReference type="STRING" id="5722.A2EY70"/>
<dbReference type="GO" id="GO:0005669">
    <property type="term" value="C:transcription factor TFIID complex"/>
    <property type="evidence" value="ECO:0000318"/>
    <property type="project" value="GO_Central"/>
</dbReference>
<evidence type="ECO:0000256" key="3">
    <source>
        <dbReference type="ARBA" id="ARBA00022737"/>
    </source>
</evidence>
<keyword evidence="2 5" id="KW-0853">WD repeat</keyword>
<dbReference type="eggNOG" id="KOG0263">
    <property type="taxonomic scope" value="Eukaryota"/>
</dbReference>
<name>A2EY70_TRIV3</name>
<dbReference type="InterPro" id="IPR019775">
    <property type="entry name" value="WD40_repeat_CS"/>
</dbReference>
<feature type="repeat" description="WD" evidence="5">
    <location>
        <begin position="531"/>
        <end position="572"/>
    </location>
</feature>
<evidence type="ECO:0000313" key="7">
    <source>
        <dbReference type="EMBL" id="EAY02416.1"/>
    </source>
</evidence>
<dbReference type="GO" id="GO:0006367">
    <property type="term" value="P:transcription initiation at RNA polymerase II promoter"/>
    <property type="evidence" value="ECO:0000318"/>
    <property type="project" value="GO_Central"/>
</dbReference>
<dbReference type="PROSITE" id="PS00678">
    <property type="entry name" value="WD_REPEATS_1"/>
    <property type="match status" value="1"/>
</dbReference>
<dbReference type="Gene3D" id="2.130.10.10">
    <property type="entry name" value="YVTN repeat-like/Quinoprotein amine dehydrogenase"/>
    <property type="match status" value="2"/>
</dbReference>
<evidence type="ECO:0000259" key="6">
    <source>
        <dbReference type="Pfam" id="PF04494"/>
    </source>
</evidence>
<dbReference type="SMR" id="A2EY70"/>
<dbReference type="InterPro" id="IPR007582">
    <property type="entry name" value="TFIID_NTD2"/>
</dbReference>
<dbReference type="KEGG" id="tva:4760254"/>